<dbReference type="SUPFAM" id="SSF52972">
    <property type="entry name" value="ITPase-like"/>
    <property type="match status" value="1"/>
</dbReference>
<dbReference type="Gene3D" id="3.90.950.10">
    <property type="match status" value="1"/>
</dbReference>
<dbReference type="AlphaFoldDB" id="A0A288Q615"/>
<protein>
    <submittedName>
        <fullName evidence="1">XTP/dITP diphosphohydrolase</fullName>
    </submittedName>
</protein>
<dbReference type="Proteomes" id="UP000254912">
    <property type="component" value="Unassembled WGS sequence"/>
</dbReference>
<comment type="caution">
    <text evidence="1">The sequence shown here is derived from an EMBL/GenBank/DDBJ whole genome shotgun (WGS) entry which is preliminary data.</text>
</comment>
<dbReference type="GeneID" id="94545745"/>
<evidence type="ECO:0000313" key="1">
    <source>
        <dbReference type="EMBL" id="RDL11751.1"/>
    </source>
</evidence>
<accession>A0A288Q615</accession>
<gene>
    <name evidence="1" type="ORF">DFP99_0169</name>
</gene>
<keyword evidence="1" id="KW-0378">Hydrolase</keyword>
<keyword evidence="2" id="KW-1185">Reference proteome</keyword>
<dbReference type="GO" id="GO:0047429">
    <property type="term" value="F:nucleoside triphosphate diphosphatase activity"/>
    <property type="evidence" value="ECO:0007669"/>
    <property type="project" value="InterPro"/>
</dbReference>
<dbReference type="EMBL" id="QRAS01000001">
    <property type="protein sequence ID" value="RDL11751.1"/>
    <property type="molecule type" value="Genomic_DNA"/>
</dbReference>
<reference evidence="1 2" key="1">
    <citation type="submission" date="2018-07" db="EMBL/GenBank/DDBJ databases">
        <title>Genomic Encyclopedia of Type Strains, Phase III (KMG-III): the genomes of soil and plant-associated and newly described type strains.</title>
        <authorList>
            <person name="Whitman W."/>
        </authorList>
    </citation>
    <scope>NUCLEOTIDE SEQUENCE [LARGE SCALE GENOMIC DNA]</scope>
    <source>
        <strain evidence="1 2">CECT 7031</strain>
    </source>
</reference>
<organism evidence="1 2">
    <name type="scientific">Weissella soli</name>
    <dbReference type="NCBI Taxonomy" id="155866"/>
    <lineage>
        <taxon>Bacteria</taxon>
        <taxon>Bacillati</taxon>
        <taxon>Bacillota</taxon>
        <taxon>Bacilli</taxon>
        <taxon>Lactobacillales</taxon>
        <taxon>Lactobacillaceae</taxon>
        <taxon>Weissella</taxon>
    </lineage>
</organism>
<dbReference type="InterPro" id="IPR029001">
    <property type="entry name" value="ITPase-like_fam"/>
</dbReference>
<dbReference type="InterPro" id="IPR002637">
    <property type="entry name" value="RdgB/HAM1"/>
</dbReference>
<name>A0A288Q615_9LACO</name>
<proteinExistence type="predicted"/>
<dbReference type="KEGG" id="wso:WSWS_00540"/>
<dbReference type="RefSeq" id="WP_070229823.1">
    <property type="nucleotide sequence ID" value="NZ_BJYO01000002.1"/>
</dbReference>
<sequence length="208" mass="23042">MLQRLVIASNNTAKSKEIIDILTVLGVVAVNYRELIAQVSFPAETTDNMRENALVKATFLHKKLPNEYILADDSALFIPAIPDHFGVTTMREFIAQGLHEDAEINDYVLGLIPAEADRTAWISSYLELITPQGTRFMTEGRTGTRVAKAPRGSALGLDNIMETEIGLTTAEIAMPARINYLARGRAIMKMLVTLRTANEWQGQLPIEK</sequence>
<evidence type="ECO:0000313" key="2">
    <source>
        <dbReference type="Proteomes" id="UP000254912"/>
    </source>
</evidence>
<dbReference type="GO" id="GO:0009143">
    <property type="term" value="P:nucleoside triphosphate catabolic process"/>
    <property type="evidence" value="ECO:0007669"/>
    <property type="project" value="InterPro"/>
</dbReference>
<dbReference type="Pfam" id="PF01725">
    <property type="entry name" value="Ham1p_like"/>
    <property type="match status" value="1"/>
</dbReference>